<gene>
    <name evidence="1" type="ORF">B296_00038676</name>
</gene>
<protein>
    <submittedName>
        <fullName evidence="1">Uncharacterized protein</fullName>
    </submittedName>
</protein>
<name>A0A426X6G8_ENSVE</name>
<accession>A0A426X6G8</accession>
<proteinExistence type="predicted"/>
<dbReference type="AlphaFoldDB" id="A0A426X6G8"/>
<dbReference type="EMBL" id="AMZH03025696">
    <property type="protein sequence ID" value="RRT35040.1"/>
    <property type="molecule type" value="Genomic_DNA"/>
</dbReference>
<sequence length="103" mass="11922">MQTPVPLIRCNVLFPFLKRHVSTFTSSEAPVRVLRTAHLPNEPHESPDPIRPFHAIRDVVRRSRPLTERHACFVVRCYRRRGDHLVIRSLRSSVTKGVPHVLT</sequence>
<organism evidence="1 2">
    <name type="scientific">Ensete ventricosum</name>
    <name type="common">Abyssinian banana</name>
    <name type="synonym">Musa ensete</name>
    <dbReference type="NCBI Taxonomy" id="4639"/>
    <lineage>
        <taxon>Eukaryota</taxon>
        <taxon>Viridiplantae</taxon>
        <taxon>Streptophyta</taxon>
        <taxon>Embryophyta</taxon>
        <taxon>Tracheophyta</taxon>
        <taxon>Spermatophyta</taxon>
        <taxon>Magnoliopsida</taxon>
        <taxon>Liliopsida</taxon>
        <taxon>Zingiberales</taxon>
        <taxon>Musaceae</taxon>
        <taxon>Ensete</taxon>
    </lineage>
</organism>
<reference evidence="1 2" key="1">
    <citation type="journal article" date="2014" name="Agronomy (Basel)">
        <title>A Draft Genome Sequence for Ensete ventricosum, the Drought-Tolerant Tree Against Hunger.</title>
        <authorList>
            <person name="Harrison J."/>
            <person name="Moore K.A."/>
            <person name="Paszkiewicz K."/>
            <person name="Jones T."/>
            <person name="Grant M."/>
            <person name="Ambacheew D."/>
            <person name="Muzemil S."/>
            <person name="Studholme D.J."/>
        </authorList>
    </citation>
    <scope>NUCLEOTIDE SEQUENCE [LARGE SCALE GENOMIC DNA]</scope>
</reference>
<comment type="caution">
    <text evidence="1">The sequence shown here is derived from an EMBL/GenBank/DDBJ whole genome shotgun (WGS) entry which is preliminary data.</text>
</comment>
<evidence type="ECO:0000313" key="1">
    <source>
        <dbReference type="EMBL" id="RRT35040.1"/>
    </source>
</evidence>
<evidence type="ECO:0000313" key="2">
    <source>
        <dbReference type="Proteomes" id="UP000287651"/>
    </source>
</evidence>
<dbReference type="Proteomes" id="UP000287651">
    <property type="component" value="Unassembled WGS sequence"/>
</dbReference>